<keyword evidence="3 6" id="KW-1133">Transmembrane helix</keyword>
<reference evidence="7" key="1">
    <citation type="submission" date="2018-06" db="EMBL/GenBank/DDBJ databases">
        <authorList>
            <person name="Zhirakovskaya E."/>
        </authorList>
    </citation>
    <scope>NUCLEOTIDE SEQUENCE</scope>
</reference>
<evidence type="ECO:0000256" key="2">
    <source>
        <dbReference type="ARBA" id="ARBA00022692"/>
    </source>
</evidence>
<evidence type="ECO:0000256" key="6">
    <source>
        <dbReference type="SAM" id="Phobius"/>
    </source>
</evidence>
<protein>
    <recommendedName>
        <fullName evidence="8">Colicin V production protein</fullName>
    </recommendedName>
</protein>
<dbReference type="GO" id="GO:0009403">
    <property type="term" value="P:toxin biosynthetic process"/>
    <property type="evidence" value="ECO:0007669"/>
    <property type="project" value="InterPro"/>
</dbReference>
<organism evidence="7">
    <name type="scientific">hydrothermal vent metagenome</name>
    <dbReference type="NCBI Taxonomy" id="652676"/>
    <lineage>
        <taxon>unclassified sequences</taxon>
        <taxon>metagenomes</taxon>
        <taxon>ecological metagenomes</taxon>
    </lineage>
</organism>
<evidence type="ECO:0000256" key="1">
    <source>
        <dbReference type="ARBA" id="ARBA00004141"/>
    </source>
</evidence>
<evidence type="ECO:0008006" key="8">
    <source>
        <dbReference type="Google" id="ProtNLM"/>
    </source>
</evidence>
<comment type="subcellular location">
    <subcellularLocation>
        <location evidence="1">Membrane</location>
        <topology evidence="1">Multi-pass membrane protein</topology>
    </subcellularLocation>
</comment>
<feature type="transmembrane region" description="Helical" evidence="6">
    <location>
        <begin position="69"/>
        <end position="91"/>
    </location>
</feature>
<evidence type="ECO:0000256" key="4">
    <source>
        <dbReference type="ARBA" id="ARBA00023136"/>
    </source>
</evidence>
<evidence type="ECO:0000313" key="7">
    <source>
        <dbReference type="EMBL" id="VAV94830.1"/>
    </source>
</evidence>
<dbReference type="InterPro" id="IPR003825">
    <property type="entry name" value="Colicin-V_CvpA"/>
</dbReference>
<feature type="compositionally biased region" description="Basic and acidic residues" evidence="5">
    <location>
        <begin position="198"/>
        <end position="222"/>
    </location>
</feature>
<dbReference type="PANTHER" id="PTHR36926:SF1">
    <property type="entry name" value="COLICIN V PRODUCTION PROTEIN"/>
    <property type="match status" value="1"/>
</dbReference>
<proteinExistence type="predicted"/>
<dbReference type="GO" id="GO:0016020">
    <property type="term" value="C:membrane"/>
    <property type="evidence" value="ECO:0007669"/>
    <property type="project" value="UniProtKB-SubCell"/>
</dbReference>
<dbReference type="InterPro" id="IPR052719">
    <property type="entry name" value="CvpA-like"/>
</dbReference>
<keyword evidence="4 6" id="KW-0472">Membrane</keyword>
<evidence type="ECO:0000256" key="5">
    <source>
        <dbReference type="SAM" id="MobiDB-lite"/>
    </source>
</evidence>
<dbReference type="AlphaFoldDB" id="A0A3B0RNI1"/>
<feature type="transmembrane region" description="Helical" evidence="6">
    <location>
        <begin position="37"/>
        <end position="57"/>
    </location>
</feature>
<dbReference type="Pfam" id="PF02674">
    <property type="entry name" value="Colicin_V"/>
    <property type="match status" value="1"/>
</dbReference>
<feature type="transmembrane region" description="Helical" evidence="6">
    <location>
        <begin position="112"/>
        <end position="130"/>
    </location>
</feature>
<name>A0A3B0RNI1_9ZZZZ</name>
<dbReference type="EMBL" id="UOED01000093">
    <property type="protein sequence ID" value="VAV94830.1"/>
    <property type="molecule type" value="Genomic_DNA"/>
</dbReference>
<gene>
    <name evidence="7" type="ORF">MNBD_ALPHA02-1782</name>
</gene>
<accession>A0A3B0RNI1</accession>
<evidence type="ECO:0000256" key="3">
    <source>
        <dbReference type="ARBA" id="ARBA00022989"/>
    </source>
</evidence>
<sequence>MNELTQGISFNPLDATVVVIMLIFGIASYVRGFTAAALTLAAWGGAFMVTSYGAPLIMPNVYEIIQPEIIAYVITYAVMFALSLLILKLVAGMVGKMVRNSDIGTLDSAMGLLFGLFSGMFVISALYMLTTPFISENNLPNWFKQAKSRPLIQYGASMISAMNPYFDKLDLNEKRKDIEALERLKNMTSSFNTKNKKDKTDEQYKKENQEEMDKLFKELSND</sequence>
<feature type="region of interest" description="Disordered" evidence="5">
    <location>
        <begin position="189"/>
        <end position="222"/>
    </location>
</feature>
<dbReference type="PANTHER" id="PTHR36926">
    <property type="entry name" value="COLICIN V PRODUCTION PROTEIN"/>
    <property type="match status" value="1"/>
</dbReference>
<keyword evidence="2 6" id="KW-0812">Transmembrane</keyword>
<feature type="transmembrane region" description="Helical" evidence="6">
    <location>
        <begin position="12"/>
        <end position="30"/>
    </location>
</feature>